<dbReference type="EMBL" id="JAFEKC020000017">
    <property type="protein sequence ID" value="KAK0510256.1"/>
    <property type="molecule type" value="Genomic_DNA"/>
</dbReference>
<name>A0AA39QXJ4_9LECA</name>
<dbReference type="PANTHER" id="PTHR39596">
    <property type="match status" value="1"/>
</dbReference>
<organism evidence="1 2">
    <name type="scientific">Cladonia borealis</name>
    <dbReference type="NCBI Taxonomy" id="184061"/>
    <lineage>
        <taxon>Eukaryota</taxon>
        <taxon>Fungi</taxon>
        <taxon>Dikarya</taxon>
        <taxon>Ascomycota</taxon>
        <taxon>Pezizomycotina</taxon>
        <taxon>Lecanoromycetes</taxon>
        <taxon>OSLEUM clade</taxon>
        <taxon>Lecanoromycetidae</taxon>
        <taxon>Lecanorales</taxon>
        <taxon>Lecanorineae</taxon>
        <taxon>Cladoniaceae</taxon>
        <taxon>Cladonia</taxon>
    </lineage>
</organism>
<dbReference type="Proteomes" id="UP001166286">
    <property type="component" value="Unassembled WGS sequence"/>
</dbReference>
<evidence type="ECO:0000313" key="1">
    <source>
        <dbReference type="EMBL" id="KAK0510256.1"/>
    </source>
</evidence>
<reference evidence="1" key="1">
    <citation type="submission" date="2023-03" db="EMBL/GenBank/DDBJ databases">
        <title>Complete genome of Cladonia borealis.</title>
        <authorList>
            <person name="Park H."/>
        </authorList>
    </citation>
    <scope>NUCLEOTIDE SEQUENCE</scope>
    <source>
        <strain evidence="1">ANT050790</strain>
    </source>
</reference>
<dbReference type="AlphaFoldDB" id="A0AA39QXJ4"/>
<protein>
    <recommendedName>
        <fullName evidence="3">HET domain protein</fullName>
    </recommendedName>
</protein>
<accession>A0AA39QXJ4</accession>
<dbReference type="PANTHER" id="PTHR39596:SF2">
    <property type="entry name" value="HET DOMAIN PROTEIN (AFU_ORTHOLOGUE AFUA_1G17550)-RELATED"/>
    <property type="match status" value="1"/>
</dbReference>
<comment type="caution">
    <text evidence="1">The sequence shown here is derived from an EMBL/GenBank/DDBJ whole genome shotgun (WGS) entry which is preliminary data.</text>
</comment>
<keyword evidence="2" id="KW-1185">Reference proteome</keyword>
<evidence type="ECO:0008006" key="3">
    <source>
        <dbReference type="Google" id="ProtNLM"/>
    </source>
</evidence>
<evidence type="ECO:0000313" key="2">
    <source>
        <dbReference type="Proteomes" id="UP001166286"/>
    </source>
</evidence>
<gene>
    <name evidence="1" type="ORF">JMJ35_007650</name>
</gene>
<sequence length="951" mass="108847">MDHLPQITEPAITIPETPYLNDPFHYDGQGLLDFDERCGISFTDISLDDKDRRRSAFFQSWLFFGTLIEIFSHDNIQVLVQDFVRETEDGRFVVSTALLQDYLAAWVALCVAEDSDCLRKTRIVDKTFEEASNKTKALSFFGGSTIQAVRKNAPTRRGLINGLGKSVRGFASDVKASLDEKKAFEEWFKNRDSITGRRARRYYNTLCTVSRILNDLGEAASCVIDEVWNSVLILCSTLQNTFSHLYRFVDWDLRSGMNFEALALRSPLVLSETRWCPRERTVITELVDANHCLIALCSQLNRDRELHRHEHCSPRLCHANQVERQSYHTKHVELGCDCTMIGVEKALRERIPDNDEDLPGRSMFSLQTPMITYEHGHCRLVDITLPGVFLTRIPKPDGVLDPVCVVISHVWAHGLGNTTENKLPECQIARLQALANESAEPPLHPVPFWIDTLLVPLWKNGRRKALRSMEWIYKSAPTVLVLDKGLVNVCTRSASKRMGPEEIALRIMCSDWARLLWTLQEGAMQRNVYYRFADEYYAYEGLREQLRRALAFSNRQRMVPPEHHLCQILDAAPKFHLTLSGKTELHTLEYDVCKALNPCWPLISRFFKELYADYHYEAGIRTKDGELTLSRVIRAIMSRTTSEIEDEAYVFKSLTRWWRAHSKDYFWASAPDPKNDYMTLFRNTMFWYVPSQMLFLNQPRYEQEGCRWIPTSLLSQESSRYSALPNRWGSQSREVGQVSSYGVTVRYPGLLLHINSGDSIPQRFCVSWNQATYVAYVHVAGTEVHPKDLPATGLSLVLPRRYETTPKKLACVLVTIKDYKMDVIANRDYFLDMVLGRLPGQQSEPSASSAAADNKKGIGKRLKSKAGDKALDLLMASFDCLSSEEGRAKLKFDDDLELHHRWRILARHEALVDLERATSSDNATSKTLPLFMTEPIVEPRDEEGNNIWVIG</sequence>
<proteinExistence type="predicted"/>